<comment type="similarity">
    <text evidence="1 5">Belongs to the MreC family.</text>
</comment>
<evidence type="ECO:0000259" key="7">
    <source>
        <dbReference type="Pfam" id="PF04085"/>
    </source>
</evidence>
<keyword evidence="3 5" id="KW-0133">Cell shape</keyword>
<protein>
    <recommendedName>
        <fullName evidence="2 5">Cell shape-determining protein MreC</fullName>
    </recommendedName>
    <alternativeName>
        <fullName evidence="4 5">Cell shape protein MreC</fullName>
    </alternativeName>
</protein>
<dbReference type="InterPro" id="IPR007221">
    <property type="entry name" value="MreC"/>
</dbReference>
<dbReference type="RefSeq" id="WP_093856219.1">
    <property type="nucleotide sequence ID" value="NZ_BJVZ01000012.1"/>
</dbReference>
<evidence type="ECO:0000256" key="1">
    <source>
        <dbReference type="ARBA" id="ARBA00009369"/>
    </source>
</evidence>
<accession>A0A1G9ZL61</accession>
<organism evidence="8 9">
    <name type="scientific">Tenuibacillus multivorans</name>
    <dbReference type="NCBI Taxonomy" id="237069"/>
    <lineage>
        <taxon>Bacteria</taxon>
        <taxon>Bacillati</taxon>
        <taxon>Bacillota</taxon>
        <taxon>Bacilli</taxon>
        <taxon>Bacillales</taxon>
        <taxon>Bacillaceae</taxon>
        <taxon>Tenuibacillus</taxon>
    </lineage>
</organism>
<reference evidence="8 9" key="1">
    <citation type="submission" date="2016-10" db="EMBL/GenBank/DDBJ databases">
        <authorList>
            <person name="de Groot N.N."/>
        </authorList>
    </citation>
    <scope>NUCLEOTIDE SEQUENCE [LARGE SCALE GENOMIC DNA]</scope>
    <source>
        <strain evidence="8 9">CGMCC 1.3442</strain>
    </source>
</reference>
<dbReference type="GO" id="GO:0008360">
    <property type="term" value="P:regulation of cell shape"/>
    <property type="evidence" value="ECO:0007669"/>
    <property type="project" value="UniProtKB-KW"/>
</dbReference>
<comment type="function">
    <text evidence="5">Involved in formation and maintenance of cell shape.</text>
</comment>
<dbReference type="InterPro" id="IPR042177">
    <property type="entry name" value="Cell/Rod_1"/>
</dbReference>
<keyword evidence="6" id="KW-0175">Coiled coil</keyword>
<dbReference type="OrthoDB" id="9792313at2"/>
<evidence type="ECO:0000313" key="9">
    <source>
        <dbReference type="Proteomes" id="UP000199334"/>
    </source>
</evidence>
<dbReference type="Gene3D" id="2.40.10.350">
    <property type="entry name" value="Rod shape-determining protein MreC, domain 2"/>
    <property type="match status" value="1"/>
</dbReference>
<dbReference type="Gene3D" id="1.20.5.490">
    <property type="entry name" value="Single helix bin"/>
    <property type="match status" value="1"/>
</dbReference>
<evidence type="ECO:0000256" key="4">
    <source>
        <dbReference type="ARBA" id="ARBA00032089"/>
    </source>
</evidence>
<evidence type="ECO:0000256" key="6">
    <source>
        <dbReference type="SAM" id="Coils"/>
    </source>
</evidence>
<dbReference type="GO" id="GO:0005886">
    <property type="term" value="C:plasma membrane"/>
    <property type="evidence" value="ECO:0007669"/>
    <property type="project" value="TreeGrafter"/>
</dbReference>
<dbReference type="Proteomes" id="UP000199334">
    <property type="component" value="Unassembled WGS sequence"/>
</dbReference>
<evidence type="ECO:0000313" key="8">
    <source>
        <dbReference type="EMBL" id="SDN22040.1"/>
    </source>
</evidence>
<dbReference type="InterPro" id="IPR042175">
    <property type="entry name" value="Cell/Rod_MreC_2"/>
</dbReference>
<evidence type="ECO:0000256" key="2">
    <source>
        <dbReference type="ARBA" id="ARBA00013855"/>
    </source>
</evidence>
<dbReference type="PANTHER" id="PTHR34138">
    <property type="entry name" value="CELL SHAPE-DETERMINING PROTEIN MREC"/>
    <property type="match status" value="1"/>
</dbReference>
<proteinExistence type="inferred from homology"/>
<dbReference type="PANTHER" id="PTHR34138:SF1">
    <property type="entry name" value="CELL SHAPE-DETERMINING PROTEIN MREC"/>
    <property type="match status" value="1"/>
</dbReference>
<dbReference type="PIRSF" id="PIRSF038471">
    <property type="entry name" value="MreC"/>
    <property type="match status" value="1"/>
</dbReference>
<dbReference type="NCBIfam" id="TIGR00219">
    <property type="entry name" value="mreC"/>
    <property type="match status" value="1"/>
</dbReference>
<evidence type="ECO:0000256" key="5">
    <source>
        <dbReference type="PIRNR" id="PIRNR038471"/>
    </source>
</evidence>
<dbReference type="Pfam" id="PF04085">
    <property type="entry name" value="MreC"/>
    <property type="match status" value="1"/>
</dbReference>
<sequence>MPSFLRKRKLIVFFTTIILLVAIIGYSLRADEQSNIAVQFIQDTVGLFQNIVYQPVNFIIDLTDNIQDIRDVYSQNEVLKEQLQDYKSLAFQVNELEKENEELRTITEMDKAISDYSPIKATVISRSPEQWFNQVKINKGRQHGIEPNMAVSTAEGMIGKVIGASQLTSTVQLLTGFDVDNRISVVVDGHEDIFGLIEGYDEESETLLFRELTDSGDLEEGQTIISSGMGGVFPRGLLIGEVSSVELDQYGLTKIAHVKPAADLLNINHVMVINRDIYSPVLDDQDQLEEES</sequence>
<keyword evidence="9" id="KW-1185">Reference proteome</keyword>
<feature type="domain" description="Rod shape-determining protein MreC beta-barrel core" evidence="7">
    <location>
        <begin position="123"/>
        <end position="273"/>
    </location>
</feature>
<gene>
    <name evidence="8" type="ORF">SAMN05216498_1747</name>
</gene>
<dbReference type="STRING" id="237069.SAMN05216498_1747"/>
<dbReference type="InterPro" id="IPR055342">
    <property type="entry name" value="MreC_beta-barrel_core"/>
</dbReference>
<dbReference type="Gene3D" id="2.40.10.340">
    <property type="entry name" value="Rod shape-determining protein MreC, domain 1"/>
    <property type="match status" value="1"/>
</dbReference>
<feature type="coiled-coil region" evidence="6">
    <location>
        <begin position="69"/>
        <end position="109"/>
    </location>
</feature>
<dbReference type="EMBL" id="FNIG01000003">
    <property type="protein sequence ID" value="SDN22040.1"/>
    <property type="molecule type" value="Genomic_DNA"/>
</dbReference>
<name>A0A1G9ZL61_9BACI</name>
<dbReference type="AlphaFoldDB" id="A0A1G9ZL61"/>
<evidence type="ECO:0000256" key="3">
    <source>
        <dbReference type="ARBA" id="ARBA00022960"/>
    </source>
</evidence>